<name>A0ABW4HQH8_9BACI</name>
<dbReference type="RefSeq" id="WP_251517515.1">
    <property type="nucleotide sequence ID" value="NZ_JAMBON010000060.1"/>
</dbReference>
<organism evidence="1 2">
    <name type="scientific">Oceanobacillus luteolus</name>
    <dbReference type="NCBI Taxonomy" id="1274358"/>
    <lineage>
        <taxon>Bacteria</taxon>
        <taxon>Bacillati</taxon>
        <taxon>Bacillota</taxon>
        <taxon>Bacilli</taxon>
        <taxon>Bacillales</taxon>
        <taxon>Bacillaceae</taxon>
        <taxon>Oceanobacillus</taxon>
    </lineage>
</organism>
<keyword evidence="2" id="KW-1185">Reference proteome</keyword>
<reference evidence="2" key="1">
    <citation type="journal article" date="2019" name="Int. J. Syst. Evol. Microbiol.">
        <title>The Global Catalogue of Microorganisms (GCM) 10K type strain sequencing project: providing services to taxonomists for standard genome sequencing and annotation.</title>
        <authorList>
            <consortium name="The Broad Institute Genomics Platform"/>
            <consortium name="The Broad Institute Genome Sequencing Center for Infectious Disease"/>
            <person name="Wu L."/>
            <person name="Ma J."/>
        </authorList>
    </citation>
    <scope>NUCLEOTIDE SEQUENCE [LARGE SCALE GENOMIC DNA]</scope>
    <source>
        <strain evidence="2">CGMCC 1.12376</strain>
    </source>
</reference>
<dbReference type="EMBL" id="JBHUDE010000040">
    <property type="protein sequence ID" value="MFD1607581.1"/>
    <property type="molecule type" value="Genomic_DNA"/>
</dbReference>
<evidence type="ECO:0000313" key="2">
    <source>
        <dbReference type="Proteomes" id="UP001597221"/>
    </source>
</evidence>
<gene>
    <name evidence="1" type="ORF">ACFSBH_07950</name>
</gene>
<evidence type="ECO:0000313" key="1">
    <source>
        <dbReference type="EMBL" id="MFD1607581.1"/>
    </source>
</evidence>
<dbReference type="Pfam" id="PF14003">
    <property type="entry name" value="YlbE"/>
    <property type="match status" value="1"/>
</dbReference>
<comment type="caution">
    <text evidence="1">The sequence shown here is derived from an EMBL/GenBank/DDBJ whole genome shotgun (WGS) entry which is preliminary data.</text>
</comment>
<sequence length="78" mass="9316">MDLATYQYLQNNPRALEFIRLNPIWYRYLSRDGVKRTQDLEKEVKIFFGQTFSGRLNRMNDQVQMASMLIQVANILKD</sequence>
<protein>
    <submittedName>
        <fullName evidence="1">YlbE-like family protein</fullName>
    </submittedName>
</protein>
<proteinExistence type="predicted"/>
<dbReference type="Proteomes" id="UP001597221">
    <property type="component" value="Unassembled WGS sequence"/>
</dbReference>
<accession>A0ABW4HQH8</accession>
<dbReference type="InterPro" id="IPR025613">
    <property type="entry name" value="YlbE"/>
</dbReference>